<keyword evidence="3" id="KW-1185">Reference proteome</keyword>
<comment type="caution">
    <text evidence="2">The sequence shown here is derived from an EMBL/GenBank/DDBJ whole genome shotgun (WGS) entry which is preliminary data.</text>
</comment>
<reference evidence="2" key="1">
    <citation type="journal article" date="2020" name="Stud. Mycol.">
        <title>101 Dothideomycetes genomes: a test case for predicting lifestyles and emergence of pathogens.</title>
        <authorList>
            <person name="Haridas S."/>
            <person name="Albert R."/>
            <person name="Binder M."/>
            <person name="Bloem J."/>
            <person name="Labutti K."/>
            <person name="Salamov A."/>
            <person name="Andreopoulos B."/>
            <person name="Baker S."/>
            <person name="Barry K."/>
            <person name="Bills G."/>
            <person name="Bluhm B."/>
            <person name="Cannon C."/>
            <person name="Castanera R."/>
            <person name="Culley D."/>
            <person name="Daum C."/>
            <person name="Ezra D."/>
            <person name="Gonzalez J."/>
            <person name="Henrissat B."/>
            <person name="Kuo A."/>
            <person name="Liang C."/>
            <person name="Lipzen A."/>
            <person name="Lutzoni F."/>
            <person name="Magnuson J."/>
            <person name="Mondo S."/>
            <person name="Nolan M."/>
            <person name="Ohm R."/>
            <person name="Pangilinan J."/>
            <person name="Park H.-J."/>
            <person name="Ramirez L."/>
            <person name="Alfaro M."/>
            <person name="Sun H."/>
            <person name="Tritt A."/>
            <person name="Yoshinaga Y."/>
            <person name="Zwiers L.-H."/>
            <person name="Turgeon B."/>
            <person name="Goodwin S."/>
            <person name="Spatafora J."/>
            <person name="Crous P."/>
            <person name="Grigoriev I."/>
        </authorList>
    </citation>
    <scope>NUCLEOTIDE SEQUENCE</scope>
    <source>
        <strain evidence="2">ATCC 74209</strain>
    </source>
</reference>
<sequence>MRLLGSAACFLGIVASVRALALPELEDNGKNSTDPCILANSPTANASAQLGGWVACQINGFFPYPANPHWDTVFRQTFSPTLLATFNSTPYDYASWLSLYRSVNTTLGQTFAPFRHGFTSVVAVPNYDPFPKLSNPDFPLHSTRATSTISTISGTSLAVRPTTTSPVAVIEATPGLEPPTINVTPDPKIDRGGTVYLTGWEGGYHVLAKRELYWTDAVFVVVKDIGGGERRIVEFRESSNVPNSAVLPEPVGWGCGFEKKDEL</sequence>
<dbReference type="AlphaFoldDB" id="A0A9P4JWQ9"/>
<gene>
    <name evidence="2" type="ORF">GQ43DRAFT_461152</name>
</gene>
<dbReference type="OrthoDB" id="3927857at2759"/>
<name>A0A9P4JWQ9_9PLEO</name>
<organism evidence="2 3">
    <name type="scientific">Delitschia confertaspora ATCC 74209</name>
    <dbReference type="NCBI Taxonomy" id="1513339"/>
    <lineage>
        <taxon>Eukaryota</taxon>
        <taxon>Fungi</taxon>
        <taxon>Dikarya</taxon>
        <taxon>Ascomycota</taxon>
        <taxon>Pezizomycotina</taxon>
        <taxon>Dothideomycetes</taxon>
        <taxon>Pleosporomycetidae</taxon>
        <taxon>Pleosporales</taxon>
        <taxon>Delitschiaceae</taxon>
        <taxon>Delitschia</taxon>
    </lineage>
</organism>
<feature type="signal peptide" evidence="1">
    <location>
        <begin position="1"/>
        <end position="19"/>
    </location>
</feature>
<accession>A0A9P4JWQ9</accession>
<feature type="chain" id="PRO_5040460795" evidence="1">
    <location>
        <begin position="20"/>
        <end position="263"/>
    </location>
</feature>
<keyword evidence="1" id="KW-0732">Signal</keyword>
<protein>
    <submittedName>
        <fullName evidence="2">Uncharacterized protein</fullName>
    </submittedName>
</protein>
<dbReference type="EMBL" id="ML993889">
    <property type="protein sequence ID" value="KAF2203938.1"/>
    <property type="molecule type" value="Genomic_DNA"/>
</dbReference>
<dbReference type="Proteomes" id="UP000799536">
    <property type="component" value="Unassembled WGS sequence"/>
</dbReference>
<evidence type="ECO:0000256" key="1">
    <source>
        <dbReference type="SAM" id="SignalP"/>
    </source>
</evidence>
<evidence type="ECO:0000313" key="2">
    <source>
        <dbReference type="EMBL" id="KAF2203938.1"/>
    </source>
</evidence>
<evidence type="ECO:0000313" key="3">
    <source>
        <dbReference type="Proteomes" id="UP000799536"/>
    </source>
</evidence>
<proteinExistence type="predicted"/>